<evidence type="ECO:0000313" key="2">
    <source>
        <dbReference type="Proteomes" id="UP000054032"/>
    </source>
</evidence>
<dbReference type="HOGENOM" id="CLU_139299_2_0_1"/>
<dbReference type="EMBL" id="KI964111">
    <property type="protein sequence ID" value="EUC41279.1"/>
    <property type="molecule type" value="Genomic_DNA"/>
</dbReference>
<keyword evidence="2" id="KW-1185">Reference proteome</keyword>
<evidence type="ECO:0000313" key="1">
    <source>
        <dbReference type="EMBL" id="EUC41279.1"/>
    </source>
</evidence>
<proteinExistence type="predicted"/>
<dbReference type="RefSeq" id="XP_007692219.1">
    <property type="nucleotide sequence ID" value="XM_007694029.1"/>
</dbReference>
<reference evidence="1 2" key="1">
    <citation type="journal article" date="2013" name="PLoS Genet.">
        <title>Comparative genome structure, secondary metabolite, and effector coding capacity across Cochliobolus pathogens.</title>
        <authorList>
            <person name="Condon B.J."/>
            <person name="Leng Y."/>
            <person name="Wu D."/>
            <person name="Bushley K.E."/>
            <person name="Ohm R.A."/>
            <person name="Otillar R."/>
            <person name="Martin J."/>
            <person name="Schackwitz W."/>
            <person name="Grimwood J."/>
            <person name="MohdZainudin N."/>
            <person name="Xue C."/>
            <person name="Wang R."/>
            <person name="Manning V.A."/>
            <person name="Dhillon B."/>
            <person name="Tu Z.J."/>
            <person name="Steffenson B.J."/>
            <person name="Salamov A."/>
            <person name="Sun H."/>
            <person name="Lowry S."/>
            <person name="LaButti K."/>
            <person name="Han J."/>
            <person name="Copeland A."/>
            <person name="Lindquist E."/>
            <person name="Barry K."/>
            <person name="Schmutz J."/>
            <person name="Baker S.E."/>
            <person name="Ciuffetti L.M."/>
            <person name="Grigoriev I.V."/>
            <person name="Zhong S."/>
            <person name="Turgeon B.G."/>
        </authorList>
    </citation>
    <scope>NUCLEOTIDE SEQUENCE [LARGE SCALE GENOMIC DNA]</scope>
    <source>
        <strain evidence="1 2">ATCC 44560</strain>
    </source>
</reference>
<dbReference type="GeneID" id="19124622"/>
<dbReference type="eggNOG" id="ENOG502SPM8">
    <property type="taxonomic scope" value="Eukaryota"/>
</dbReference>
<sequence>MCFYDQHTFVCGNWKWVHFRQHCDKELRIGETCGMKILFQTVPTGTLCKLCEKINTKMRRRAAEVDRISRWQRADLKLQALFVNTADRIRALDEEISELQRESSRR</sequence>
<dbReference type="OrthoDB" id="5015991at2759"/>
<dbReference type="KEGG" id="bor:COCMIDRAFT_54488"/>
<dbReference type="Proteomes" id="UP000054032">
    <property type="component" value="Unassembled WGS sequence"/>
</dbReference>
<organism evidence="1 2">
    <name type="scientific">Bipolaris oryzae ATCC 44560</name>
    <dbReference type="NCBI Taxonomy" id="930090"/>
    <lineage>
        <taxon>Eukaryota</taxon>
        <taxon>Fungi</taxon>
        <taxon>Dikarya</taxon>
        <taxon>Ascomycota</taxon>
        <taxon>Pezizomycotina</taxon>
        <taxon>Dothideomycetes</taxon>
        <taxon>Pleosporomycetidae</taxon>
        <taxon>Pleosporales</taxon>
        <taxon>Pleosporineae</taxon>
        <taxon>Pleosporaceae</taxon>
        <taxon>Bipolaris</taxon>
    </lineage>
</organism>
<dbReference type="AlphaFoldDB" id="W6Z0S8"/>
<feature type="non-terminal residue" evidence="1">
    <location>
        <position position="106"/>
    </location>
</feature>
<name>W6Z0S8_COCMI</name>
<protein>
    <submittedName>
        <fullName evidence="1">Uncharacterized protein</fullName>
    </submittedName>
</protein>
<accession>W6Z0S8</accession>
<gene>
    <name evidence="1" type="ORF">COCMIDRAFT_54488</name>
</gene>